<dbReference type="SUPFAM" id="SSF49464">
    <property type="entry name" value="Carboxypeptidase regulatory domain-like"/>
    <property type="match status" value="1"/>
</dbReference>
<evidence type="ECO:0000313" key="3">
    <source>
        <dbReference type="Proteomes" id="UP000659388"/>
    </source>
</evidence>
<reference evidence="2" key="1">
    <citation type="submission" date="2021-01" db="EMBL/GenBank/DDBJ databases">
        <title>Fulvivirga kasyanovii gen. nov., sp nov., a novel member of the phylum Bacteroidetes isolated from seawater in a mussel farm.</title>
        <authorList>
            <person name="Zhao L.-H."/>
            <person name="Wang Z.-J."/>
        </authorList>
    </citation>
    <scope>NUCLEOTIDE SEQUENCE</scope>
    <source>
        <strain evidence="2">2943</strain>
    </source>
</reference>
<proteinExistence type="predicted"/>
<sequence>MKPHRAKFKLAFLFLLLCLCSCKVNRDFYWGYVYYDQKPLTDVTVKTNSDNVVDSVQTDAIGFFKLAKQPHSAQPLIFKKEGFITDTIPSIWYQHGEKVMYTFLNQQPDTVLLRK</sequence>
<feature type="signal peptide" evidence="1">
    <location>
        <begin position="1"/>
        <end position="26"/>
    </location>
</feature>
<evidence type="ECO:0000256" key="1">
    <source>
        <dbReference type="SAM" id="SignalP"/>
    </source>
</evidence>
<evidence type="ECO:0000313" key="2">
    <source>
        <dbReference type="EMBL" id="MBL3657554.1"/>
    </source>
</evidence>
<comment type="caution">
    <text evidence="2">The sequence shown here is derived from an EMBL/GenBank/DDBJ whole genome shotgun (WGS) entry which is preliminary data.</text>
</comment>
<keyword evidence="3" id="KW-1185">Reference proteome</keyword>
<gene>
    <name evidence="2" type="ORF">JL102_15505</name>
</gene>
<dbReference type="InterPro" id="IPR008969">
    <property type="entry name" value="CarboxyPept-like_regulatory"/>
</dbReference>
<accession>A0A937FAD9</accession>
<dbReference type="RefSeq" id="WP_202245338.1">
    <property type="nucleotide sequence ID" value="NZ_JAESIY010000008.1"/>
</dbReference>
<organism evidence="2 3">
    <name type="scientific">Fulvivirga sediminis</name>
    <dbReference type="NCBI Taxonomy" id="2803949"/>
    <lineage>
        <taxon>Bacteria</taxon>
        <taxon>Pseudomonadati</taxon>
        <taxon>Bacteroidota</taxon>
        <taxon>Cytophagia</taxon>
        <taxon>Cytophagales</taxon>
        <taxon>Fulvivirgaceae</taxon>
        <taxon>Fulvivirga</taxon>
    </lineage>
</organism>
<evidence type="ECO:0008006" key="4">
    <source>
        <dbReference type="Google" id="ProtNLM"/>
    </source>
</evidence>
<dbReference type="EMBL" id="JAESIY010000008">
    <property type="protein sequence ID" value="MBL3657554.1"/>
    <property type="molecule type" value="Genomic_DNA"/>
</dbReference>
<dbReference type="AlphaFoldDB" id="A0A937FAD9"/>
<protein>
    <recommendedName>
        <fullName evidence="4">Carboxypeptidase regulatory-like domain-containing protein</fullName>
    </recommendedName>
</protein>
<dbReference type="Proteomes" id="UP000659388">
    <property type="component" value="Unassembled WGS sequence"/>
</dbReference>
<name>A0A937FAD9_9BACT</name>
<keyword evidence="1" id="KW-0732">Signal</keyword>
<feature type="chain" id="PRO_5037266941" description="Carboxypeptidase regulatory-like domain-containing protein" evidence="1">
    <location>
        <begin position="27"/>
        <end position="115"/>
    </location>
</feature>